<dbReference type="PANTHER" id="PTHR43581">
    <property type="entry name" value="ATP/GTP PHOSPHATASE"/>
    <property type="match status" value="1"/>
</dbReference>
<protein>
    <submittedName>
        <fullName evidence="2">AAA family ATPase</fullName>
    </submittedName>
</protein>
<dbReference type="SUPFAM" id="SSF52540">
    <property type="entry name" value="P-loop containing nucleoside triphosphate hydrolases"/>
    <property type="match status" value="1"/>
</dbReference>
<evidence type="ECO:0000313" key="3">
    <source>
        <dbReference type="Proteomes" id="UP001217838"/>
    </source>
</evidence>
<evidence type="ECO:0000313" key="2">
    <source>
        <dbReference type="EMBL" id="MDC0675993.1"/>
    </source>
</evidence>
<sequence>MIRTADKTTSLVFVSLLWHTMAEPSSQDQFVLERGKGRTWDDAGFKTLHSLYWLPAGASAQQARYIGPIKILQSDNRSTVLPDRFAALSEFYCSLGQNPEYYESLEALGPELARAVLVALRDIASDPEIQQDFAEQEGITVSMLRSVSARTALSLARQRLHGSVAEVTPTELVFCFTTTLSKVLPIPSPPYRLDVRLSARDGRLGRMMVLVGKNATGKSGLLMALGLAVSGLDSEAGNFEPPIRGISRVIAISYSAFDPYRYFGKARPSTAVGYFYCGLRDHNGVINLKHAFDRSNRQLQQLDPRAWCGAIRASGLADEEPSLAAVLEEPDPSRLIALMDTLSSGHKIFLFVLVNLLATIRPRSLVLIDEPEIHLHPNLLSSLMRLLHKVLDESDSFAVLATHSPQVLQEVPARYIRIVERVDGEPSLKRYPGESFGANLGEIVRFAFGVDEKSANYFRILDSTRDEETLRHWYEHTFHSSSLSLAPYTVLADRLHVEEDDETT</sequence>
<dbReference type="PANTHER" id="PTHR43581:SF2">
    <property type="entry name" value="EXCINUCLEASE ATPASE SUBUNIT"/>
    <property type="match status" value="1"/>
</dbReference>
<gene>
    <name evidence="2" type="ORF">POL58_50145</name>
</gene>
<evidence type="ECO:0000259" key="1">
    <source>
        <dbReference type="Pfam" id="PF13304"/>
    </source>
</evidence>
<dbReference type="RefSeq" id="WP_272011690.1">
    <property type="nucleotide sequence ID" value="NZ_JAQNDN010000028.1"/>
</dbReference>
<organism evidence="2 3">
    <name type="scientific">Nannocystis radixulma</name>
    <dbReference type="NCBI Taxonomy" id="2995305"/>
    <lineage>
        <taxon>Bacteria</taxon>
        <taxon>Pseudomonadati</taxon>
        <taxon>Myxococcota</taxon>
        <taxon>Polyangia</taxon>
        <taxon>Nannocystales</taxon>
        <taxon>Nannocystaceae</taxon>
        <taxon>Nannocystis</taxon>
    </lineage>
</organism>
<dbReference type="Proteomes" id="UP001217838">
    <property type="component" value="Unassembled WGS sequence"/>
</dbReference>
<dbReference type="InterPro" id="IPR003959">
    <property type="entry name" value="ATPase_AAA_core"/>
</dbReference>
<reference evidence="2 3" key="1">
    <citation type="submission" date="2022-11" db="EMBL/GenBank/DDBJ databases">
        <title>Minimal conservation of predation-associated metabolite biosynthetic gene clusters underscores biosynthetic potential of Myxococcota including descriptions for ten novel species: Archangium lansinium sp. nov., Myxococcus landrumus sp. nov., Nannocystis bai.</title>
        <authorList>
            <person name="Ahearne A."/>
            <person name="Stevens C."/>
            <person name="Dowd S."/>
        </authorList>
    </citation>
    <scope>NUCLEOTIDE SEQUENCE [LARGE SCALE GENOMIC DNA]</scope>
    <source>
        <strain evidence="2 3">NCELM</strain>
    </source>
</reference>
<dbReference type="Pfam" id="PF13304">
    <property type="entry name" value="AAA_21"/>
    <property type="match status" value="1"/>
</dbReference>
<feature type="domain" description="ATPase AAA-type core" evidence="1">
    <location>
        <begin position="338"/>
        <end position="408"/>
    </location>
</feature>
<dbReference type="InterPro" id="IPR051396">
    <property type="entry name" value="Bact_Antivir_Def_Nuclease"/>
</dbReference>
<proteinExistence type="predicted"/>
<dbReference type="Gene3D" id="3.40.50.300">
    <property type="entry name" value="P-loop containing nucleotide triphosphate hydrolases"/>
    <property type="match status" value="1"/>
</dbReference>
<name>A0ABT5BQJ6_9BACT</name>
<accession>A0ABT5BQJ6</accession>
<comment type="caution">
    <text evidence="2">The sequence shown here is derived from an EMBL/GenBank/DDBJ whole genome shotgun (WGS) entry which is preliminary data.</text>
</comment>
<keyword evidence="3" id="KW-1185">Reference proteome</keyword>
<dbReference type="EMBL" id="JAQNDN010000028">
    <property type="protein sequence ID" value="MDC0675993.1"/>
    <property type="molecule type" value="Genomic_DNA"/>
</dbReference>
<dbReference type="InterPro" id="IPR027417">
    <property type="entry name" value="P-loop_NTPase"/>
</dbReference>